<dbReference type="GO" id="GO:0046872">
    <property type="term" value="F:metal ion binding"/>
    <property type="evidence" value="ECO:0007669"/>
    <property type="project" value="UniProtKB-KW"/>
</dbReference>
<dbReference type="GO" id="GO:0016491">
    <property type="term" value="F:oxidoreductase activity"/>
    <property type="evidence" value="ECO:0007669"/>
    <property type="project" value="UniProtKB-KW"/>
</dbReference>
<keyword evidence="5" id="KW-1185">Reference proteome</keyword>
<gene>
    <name evidence="4" type="ORF">BX611_0520</name>
</gene>
<dbReference type="EMBL" id="QTTQ01000009">
    <property type="protein sequence ID" value="REE83235.1"/>
    <property type="molecule type" value="Genomic_DNA"/>
</dbReference>
<name>A0A3D9S2Z5_9FLAO</name>
<evidence type="ECO:0000313" key="4">
    <source>
        <dbReference type="EMBL" id="REE83235.1"/>
    </source>
</evidence>
<evidence type="ECO:0000256" key="2">
    <source>
        <dbReference type="ARBA" id="ARBA00023002"/>
    </source>
</evidence>
<keyword evidence="1" id="KW-0479">Metal-binding</keyword>
<dbReference type="AlphaFoldDB" id="A0A3D9S2Z5"/>
<evidence type="ECO:0000256" key="3">
    <source>
        <dbReference type="ARBA" id="ARBA00023027"/>
    </source>
</evidence>
<sequence length="369" mass="41058">MLIYFITFEVAKLSIITLFMDKFEKIKLGISIGDFNGIGIEIILKTFSDKRMLDFCTPIIYGSTKLITAYKKDLNINIPFNGIKNIDKALHGKINILNLWKDDIEVDLGKPTKKSGKCAFESLEAATDDLAKGEIDVLVTAPINKDNIQSDDFKFPGHTEYLESKLNGESLMILMTNKLRIGLITGHIPVSKVSETITPELIKKKVEILYATLIQDFAISKPKIAILGLNPHCGDHGVIGNEDDEIIKPTIDIIQSEGKLVYGPYAADSFFGSENYKNFDAILAMYHDQGLAPFKTLSFGEGVNYTAGLDKIRTSPDHGTAYELAGKGLANINSFKEAIFTGIKIFKTRKEYKSLTENSLKTNQRKEKL</sequence>
<dbReference type="PANTHER" id="PTHR30004:SF6">
    <property type="entry name" value="D-THREONATE 4-PHOSPHATE DEHYDROGENASE"/>
    <property type="match status" value="1"/>
</dbReference>
<evidence type="ECO:0000256" key="1">
    <source>
        <dbReference type="ARBA" id="ARBA00022723"/>
    </source>
</evidence>
<dbReference type="SUPFAM" id="SSF53659">
    <property type="entry name" value="Isocitrate/Isopropylmalate dehydrogenase-like"/>
    <property type="match status" value="1"/>
</dbReference>
<dbReference type="Proteomes" id="UP000256429">
    <property type="component" value="Unassembled WGS sequence"/>
</dbReference>
<dbReference type="InterPro" id="IPR005255">
    <property type="entry name" value="PdxA_fam"/>
</dbReference>
<evidence type="ECO:0000313" key="5">
    <source>
        <dbReference type="Proteomes" id="UP000256429"/>
    </source>
</evidence>
<protein>
    <submittedName>
        <fullName evidence="4">4-hydroxythreonine-4-phosphate dehydrogenase</fullName>
    </submittedName>
</protein>
<dbReference type="GO" id="GO:0051287">
    <property type="term" value="F:NAD binding"/>
    <property type="evidence" value="ECO:0007669"/>
    <property type="project" value="InterPro"/>
</dbReference>
<dbReference type="PANTHER" id="PTHR30004">
    <property type="entry name" value="4-HYDROXYTHREONINE-4-PHOSPHATE DEHYDROGENASE"/>
    <property type="match status" value="1"/>
</dbReference>
<organism evidence="4 5">
    <name type="scientific">Lutibacter oceani</name>
    <dbReference type="NCBI Taxonomy" id="1853311"/>
    <lineage>
        <taxon>Bacteria</taxon>
        <taxon>Pseudomonadati</taxon>
        <taxon>Bacteroidota</taxon>
        <taxon>Flavobacteriia</taxon>
        <taxon>Flavobacteriales</taxon>
        <taxon>Flavobacteriaceae</taxon>
        <taxon>Lutibacter</taxon>
    </lineage>
</organism>
<proteinExistence type="predicted"/>
<accession>A0A3D9S2Z5</accession>
<dbReference type="NCBIfam" id="TIGR00557">
    <property type="entry name" value="pdxA"/>
    <property type="match status" value="1"/>
</dbReference>
<keyword evidence="3" id="KW-0520">NAD</keyword>
<dbReference type="Gene3D" id="3.40.718.10">
    <property type="entry name" value="Isopropylmalate Dehydrogenase"/>
    <property type="match status" value="1"/>
</dbReference>
<keyword evidence="2" id="KW-0560">Oxidoreductase</keyword>
<dbReference type="Pfam" id="PF04166">
    <property type="entry name" value="PdxA"/>
    <property type="match status" value="1"/>
</dbReference>
<reference evidence="4 5" key="1">
    <citation type="submission" date="2018-08" db="EMBL/GenBank/DDBJ databases">
        <title>Genomic Encyclopedia of Type Strains, Phase III (KMG-III): the genomes of soil and plant-associated and newly described type strains.</title>
        <authorList>
            <person name="Whitman W."/>
        </authorList>
    </citation>
    <scope>NUCLEOTIDE SEQUENCE [LARGE SCALE GENOMIC DNA]</scope>
    <source>
        <strain evidence="4 5">325-5</strain>
    </source>
</reference>
<comment type="caution">
    <text evidence="4">The sequence shown here is derived from an EMBL/GenBank/DDBJ whole genome shotgun (WGS) entry which is preliminary data.</text>
</comment>